<dbReference type="InterPro" id="IPR036291">
    <property type="entry name" value="NAD(P)-bd_dom_sf"/>
</dbReference>
<dbReference type="Gene3D" id="3.90.25.10">
    <property type="entry name" value="UDP-galactose 4-epimerase, domain 1"/>
    <property type="match status" value="1"/>
</dbReference>
<proteinExistence type="predicted"/>
<comment type="caution">
    <text evidence="2">The sequence shown here is derived from an EMBL/GenBank/DDBJ whole genome shotgun (WGS) entry which is preliminary data.</text>
</comment>
<dbReference type="SUPFAM" id="SSF51735">
    <property type="entry name" value="NAD(P)-binding Rossmann-fold domains"/>
    <property type="match status" value="1"/>
</dbReference>
<dbReference type="AlphaFoldDB" id="A0A9Q2FJF8"/>
<protein>
    <submittedName>
        <fullName evidence="2">NmrA family NAD(P)-binding protein</fullName>
    </submittedName>
</protein>
<reference evidence="2" key="1">
    <citation type="submission" date="2020-04" db="EMBL/GenBank/DDBJ databases">
        <authorList>
            <person name="Sombolestani A."/>
        </authorList>
    </citation>
    <scope>NUCLEOTIDE SEQUENCE</scope>
    <source>
        <strain evidence="2">R71697</strain>
    </source>
</reference>
<dbReference type="RefSeq" id="WP_061931492.1">
    <property type="nucleotide sequence ID" value="NZ_JABCQN010000001.1"/>
</dbReference>
<dbReference type="Gene3D" id="3.40.50.720">
    <property type="entry name" value="NAD(P)-binding Rossmann-like Domain"/>
    <property type="match status" value="1"/>
</dbReference>
<feature type="domain" description="NmrA-like" evidence="1">
    <location>
        <begin position="3"/>
        <end position="241"/>
    </location>
</feature>
<name>A0A9Q2FJF8_GLUJA</name>
<dbReference type="PANTHER" id="PTHR43162">
    <property type="match status" value="1"/>
</dbReference>
<dbReference type="Pfam" id="PF05368">
    <property type="entry name" value="NmrA"/>
    <property type="match status" value="1"/>
</dbReference>
<dbReference type="GeneID" id="81473587"/>
<dbReference type="InterPro" id="IPR051604">
    <property type="entry name" value="Ergot_Alk_Oxidoreductase"/>
</dbReference>
<dbReference type="Proteomes" id="UP000661006">
    <property type="component" value="Unassembled WGS sequence"/>
</dbReference>
<accession>A0A9Q2FJF8</accession>
<dbReference type="EMBL" id="JABCQN010000001">
    <property type="protein sequence ID" value="MBF0869766.1"/>
    <property type="molecule type" value="Genomic_DNA"/>
</dbReference>
<evidence type="ECO:0000259" key="1">
    <source>
        <dbReference type="Pfam" id="PF05368"/>
    </source>
</evidence>
<organism evidence="2 3">
    <name type="scientific">Gluconobacter japonicus</name>
    <dbReference type="NCBI Taxonomy" id="376620"/>
    <lineage>
        <taxon>Bacteria</taxon>
        <taxon>Pseudomonadati</taxon>
        <taxon>Pseudomonadota</taxon>
        <taxon>Alphaproteobacteria</taxon>
        <taxon>Acetobacterales</taxon>
        <taxon>Acetobacteraceae</taxon>
        <taxon>Gluconobacter</taxon>
    </lineage>
</organism>
<sequence>MDVILGGTGHVGRAVAETVRAAGHDVTIVGRHVRAEAGEGFKAVSLDVLDTMALRALFQTARRVFVLNPPAAVSGDTDVEEHRTVRSLLTALQGVRLEKLVVLSTYGAQPGAHCGDLGVLYELEQGVANLNMPVCIVRAAYYMTNWIGLLESVRATGVMKTLLPSAQAFPMVAPEDVGHFAGQILLSEEGQGEIYHIEGPKTYTPDEVAEVLCDLLGRPVRAEAVPQDQWYATYLANGFSTEAARSYATMTGIFVHQCYEAPTGPWRGSTDLATCLKRYL</sequence>
<reference evidence="2" key="2">
    <citation type="submission" date="2020-11" db="EMBL/GenBank/DDBJ databases">
        <title>Description of novel Gluconobacter species.</title>
        <authorList>
            <person name="Cleenwerck I."/>
            <person name="Cnockaert M."/>
            <person name="Borremans W."/>
            <person name="Wieme A.D."/>
            <person name="De Vuyst L."/>
            <person name="Vandamme P."/>
        </authorList>
    </citation>
    <scope>NUCLEOTIDE SEQUENCE</scope>
    <source>
        <strain evidence="2">R71697</strain>
    </source>
</reference>
<gene>
    <name evidence="2" type="ORF">HKD32_02680</name>
</gene>
<dbReference type="PANTHER" id="PTHR43162:SF1">
    <property type="entry name" value="PRESTALK A DIFFERENTIATION PROTEIN A"/>
    <property type="match status" value="1"/>
</dbReference>
<dbReference type="InterPro" id="IPR008030">
    <property type="entry name" value="NmrA-like"/>
</dbReference>
<evidence type="ECO:0000313" key="3">
    <source>
        <dbReference type="Proteomes" id="UP000661006"/>
    </source>
</evidence>
<evidence type="ECO:0000313" key="2">
    <source>
        <dbReference type="EMBL" id="MBF0869766.1"/>
    </source>
</evidence>